<dbReference type="PANTHER" id="PTHR34981:SF1">
    <property type="entry name" value="CELL DIVISION PROTEIN ZAPA"/>
    <property type="match status" value="1"/>
</dbReference>
<evidence type="ECO:0000256" key="3">
    <source>
        <dbReference type="ARBA" id="ARBA00015195"/>
    </source>
</evidence>
<dbReference type="InterPro" id="IPR036192">
    <property type="entry name" value="Cell_div_ZapA-like_sf"/>
</dbReference>
<evidence type="ECO:0000256" key="10">
    <source>
        <dbReference type="ARBA" id="ARBA00026068"/>
    </source>
</evidence>
<evidence type="ECO:0000313" key="13">
    <source>
        <dbReference type="Proteomes" id="UP001302316"/>
    </source>
</evidence>
<name>A0AAP6JGE2_9GAMM</name>
<keyword evidence="4" id="KW-0963">Cytoplasm</keyword>
<evidence type="ECO:0000256" key="7">
    <source>
        <dbReference type="ARBA" id="ARBA00023210"/>
    </source>
</evidence>
<comment type="subunit">
    <text evidence="10">Homodimer. Interacts with FtsZ.</text>
</comment>
<dbReference type="GO" id="GO:0005829">
    <property type="term" value="C:cytosol"/>
    <property type="evidence" value="ECO:0007669"/>
    <property type="project" value="TreeGrafter"/>
</dbReference>
<dbReference type="RefSeq" id="WP_346052906.1">
    <property type="nucleotide sequence ID" value="NZ_JAYGII010000040.1"/>
</dbReference>
<comment type="subcellular location">
    <subcellularLocation>
        <location evidence="1">Cytoplasm</location>
    </subcellularLocation>
</comment>
<keyword evidence="13" id="KW-1185">Reference proteome</keyword>
<dbReference type="InterPro" id="IPR042233">
    <property type="entry name" value="Cell_div_ZapA_N"/>
</dbReference>
<dbReference type="GO" id="GO:0000917">
    <property type="term" value="P:division septum assembly"/>
    <property type="evidence" value="ECO:0007669"/>
    <property type="project" value="UniProtKB-KW"/>
</dbReference>
<dbReference type="PANTHER" id="PTHR34981">
    <property type="entry name" value="CELL DIVISION PROTEIN ZAPA"/>
    <property type="match status" value="1"/>
</dbReference>
<evidence type="ECO:0000256" key="9">
    <source>
        <dbReference type="ARBA" id="ARBA00024910"/>
    </source>
</evidence>
<comment type="similarity">
    <text evidence="2">Belongs to the ZapA family. Type 1 subfamily.</text>
</comment>
<dbReference type="Proteomes" id="UP001302316">
    <property type="component" value="Unassembled WGS sequence"/>
</dbReference>
<evidence type="ECO:0000256" key="5">
    <source>
        <dbReference type="ARBA" id="ARBA00022618"/>
    </source>
</evidence>
<comment type="caution">
    <text evidence="12">The sequence shown here is derived from an EMBL/GenBank/DDBJ whole genome shotgun (WGS) entry which is preliminary data.</text>
</comment>
<dbReference type="Pfam" id="PF05164">
    <property type="entry name" value="ZapA"/>
    <property type="match status" value="1"/>
</dbReference>
<organism evidence="12 13">
    <name type="scientific">Natronospira elongata</name>
    <dbReference type="NCBI Taxonomy" id="3110268"/>
    <lineage>
        <taxon>Bacteria</taxon>
        <taxon>Pseudomonadati</taxon>
        <taxon>Pseudomonadota</taxon>
        <taxon>Gammaproteobacteria</taxon>
        <taxon>Natronospirales</taxon>
        <taxon>Natronospiraceae</taxon>
        <taxon>Natronospira</taxon>
    </lineage>
</organism>
<sequence length="109" mass="12208">MSETTQVSVKILGKEYQFACREEERVALLQAADYLDRMMREIRDSGRIVGLDRIAVMAALNMANDLLRNQDKGREATETAVDRIRRLHSKLDARLGKSDSPATPTAGDD</sequence>
<dbReference type="InterPro" id="IPR007838">
    <property type="entry name" value="Cell_div_ZapA-like"/>
</dbReference>
<dbReference type="GO" id="GO:0030428">
    <property type="term" value="C:cell septum"/>
    <property type="evidence" value="ECO:0007669"/>
    <property type="project" value="TreeGrafter"/>
</dbReference>
<accession>A0AAP6JGE2</accession>
<evidence type="ECO:0000256" key="8">
    <source>
        <dbReference type="ARBA" id="ARBA00023306"/>
    </source>
</evidence>
<evidence type="ECO:0000256" key="6">
    <source>
        <dbReference type="ARBA" id="ARBA00023054"/>
    </source>
</evidence>
<gene>
    <name evidence="12" type="ORF">VCB98_12145</name>
</gene>
<proteinExistence type="inferred from homology"/>
<dbReference type="Gene3D" id="1.20.5.50">
    <property type="match status" value="1"/>
</dbReference>
<dbReference type="AlphaFoldDB" id="A0AAP6JGE2"/>
<keyword evidence="7" id="KW-0717">Septation</keyword>
<dbReference type="GO" id="GO:0000921">
    <property type="term" value="P:septin ring assembly"/>
    <property type="evidence" value="ECO:0007669"/>
    <property type="project" value="TreeGrafter"/>
</dbReference>
<reference evidence="12 13" key="1">
    <citation type="submission" date="2023-12" db="EMBL/GenBank/DDBJ databases">
        <title>Whole-genome sequencing of halo(alkali)philic microorganisms from hypersaline lakes.</title>
        <authorList>
            <person name="Sorokin D.Y."/>
            <person name="Merkel A.Y."/>
            <person name="Messina E."/>
            <person name="Yakimov M."/>
        </authorList>
    </citation>
    <scope>NUCLEOTIDE SEQUENCE [LARGE SCALE GENOMIC DNA]</scope>
    <source>
        <strain evidence="12 13">AB-CW1</strain>
    </source>
</reference>
<keyword evidence="6" id="KW-0175">Coiled coil</keyword>
<evidence type="ECO:0000313" key="12">
    <source>
        <dbReference type="EMBL" id="MEA5446568.1"/>
    </source>
</evidence>
<evidence type="ECO:0000256" key="1">
    <source>
        <dbReference type="ARBA" id="ARBA00004496"/>
    </source>
</evidence>
<keyword evidence="8" id="KW-0131">Cell cycle</keyword>
<dbReference type="GO" id="GO:0032153">
    <property type="term" value="C:cell division site"/>
    <property type="evidence" value="ECO:0007669"/>
    <property type="project" value="TreeGrafter"/>
</dbReference>
<comment type="function">
    <text evidence="9">Activator of cell division through the inhibition of FtsZ GTPase activity, therefore promoting FtsZ assembly into bundles of protofilaments necessary for the formation of the division Z ring. It is recruited early at mid-cell but it is not essential for cell division.</text>
</comment>
<evidence type="ECO:0000256" key="11">
    <source>
        <dbReference type="ARBA" id="ARBA00033158"/>
    </source>
</evidence>
<evidence type="ECO:0000256" key="2">
    <source>
        <dbReference type="ARBA" id="ARBA00010074"/>
    </source>
</evidence>
<dbReference type="SUPFAM" id="SSF102829">
    <property type="entry name" value="Cell division protein ZapA-like"/>
    <property type="match status" value="1"/>
</dbReference>
<evidence type="ECO:0000256" key="4">
    <source>
        <dbReference type="ARBA" id="ARBA00022490"/>
    </source>
</evidence>
<dbReference type="EMBL" id="JAYGII010000040">
    <property type="protein sequence ID" value="MEA5446568.1"/>
    <property type="molecule type" value="Genomic_DNA"/>
</dbReference>
<dbReference type="GO" id="GO:0043093">
    <property type="term" value="P:FtsZ-dependent cytokinesis"/>
    <property type="evidence" value="ECO:0007669"/>
    <property type="project" value="TreeGrafter"/>
</dbReference>
<protein>
    <recommendedName>
        <fullName evidence="3">Cell division protein ZapA</fullName>
    </recommendedName>
    <alternativeName>
        <fullName evidence="11">Z ring-associated protein ZapA</fullName>
    </alternativeName>
</protein>
<dbReference type="Gene3D" id="3.30.160.880">
    <property type="entry name" value="Cell division protein ZapA protomer, N-terminal domain"/>
    <property type="match status" value="1"/>
</dbReference>
<keyword evidence="5 12" id="KW-0132">Cell division</keyword>